<keyword evidence="1" id="KW-1133">Transmembrane helix</keyword>
<dbReference type="Pfam" id="PF14325">
    <property type="entry name" value="DUF4383"/>
    <property type="match status" value="1"/>
</dbReference>
<dbReference type="RefSeq" id="WP_143419866.1">
    <property type="nucleotide sequence ID" value="NZ_VJXR01000090.1"/>
</dbReference>
<protein>
    <submittedName>
        <fullName evidence="2">DUF4383 domain-containing protein</fullName>
    </submittedName>
</protein>
<name>A0A552WKI6_9MICO</name>
<keyword evidence="1" id="KW-0812">Transmembrane</keyword>
<keyword evidence="1" id="KW-0472">Membrane</keyword>
<proteinExistence type="predicted"/>
<gene>
    <name evidence="2" type="ORF">FJ693_18220</name>
</gene>
<evidence type="ECO:0000313" key="2">
    <source>
        <dbReference type="EMBL" id="TRW43295.1"/>
    </source>
</evidence>
<feature type="transmembrane region" description="Helical" evidence="1">
    <location>
        <begin position="89"/>
        <end position="110"/>
    </location>
</feature>
<feature type="transmembrane region" description="Helical" evidence="1">
    <location>
        <begin position="18"/>
        <end position="37"/>
    </location>
</feature>
<evidence type="ECO:0000313" key="3">
    <source>
        <dbReference type="Proteomes" id="UP000318693"/>
    </source>
</evidence>
<keyword evidence="3" id="KW-1185">Reference proteome</keyword>
<dbReference type="AlphaFoldDB" id="A0A552WKI6"/>
<organism evidence="2 3">
    <name type="scientific">Georgenia yuyongxinii</name>
    <dbReference type="NCBI Taxonomy" id="2589797"/>
    <lineage>
        <taxon>Bacteria</taxon>
        <taxon>Bacillati</taxon>
        <taxon>Actinomycetota</taxon>
        <taxon>Actinomycetes</taxon>
        <taxon>Micrococcales</taxon>
        <taxon>Bogoriellaceae</taxon>
        <taxon>Georgenia</taxon>
    </lineage>
</organism>
<sequence length="157" mass="16765">MTSTENPTVRRVRGVHQWLTLLVGAVFLAVGLWGFALTGLDGLTDPEALTAHDGPTLLWFTVNPLHNVVHMVVGVLGLLLWAASATARIYGWLLFLGYGAVFVYGLFAVGNPDIDLLHLNQADNWLHLGTALVGLLIAVLPRPGPPPVAHGTPGVRP</sequence>
<dbReference type="EMBL" id="VJXR01000090">
    <property type="protein sequence ID" value="TRW43295.1"/>
    <property type="molecule type" value="Genomic_DNA"/>
</dbReference>
<feature type="transmembrane region" description="Helical" evidence="1">
    <location>
        <begin position="57"/>
        <end position="82"/>
    </location>
</feature>
<reference evidence="2 3" key="1">
    <citation type="submission" date="2019-07" db="EMBL/GenBank/DDBJ databases">
        <title>Georgenia wutianyii sp. nov. and Georgenia *** sp. nov. isolated from plateau pika (Ochotona curzoniae) in the Qinghai-Tibet plateau of China.</title>
        <authorList>
            <person name="Tian Z."/>
        </authorList>
    </citation>
    <scope>NUCLEOTIDE SEQUENCE [LARGE SCALE GENOMIC DNA]</scope>
    <source>
        <strain evidence="2 3">Z446</strain>
    </source>
</reference>
<accession>A0A552WKI6</accession>
<dbReference type="Proteomes" id="UP000318693">
    <property type="component" value="Unassembled WGS sequence"/>
</dbReference>
<comment type="caution">
    <text evidence="2">The sequence shown here is derived from an EMBL/GenBank/DDBJ whole genome shotgun (WGS) entry which is preliminary data.</text>
</comment>
<evidence type="ECO:0000256" key="1">
    <source>
        <dbReference type="SAM" id="Phobius"/>
    </source>
</evidence>